<feature type="signal peptide" evidence="4">
    <location>
        <begin position="1"/>
        <end position="16"/>
    </location>
</feature>
<evidence type="ECO:0000256" key="2">
    <source>
        <dbReference type="ARBA" id="ARBA00023157"/>
    </source>
</evidence>
<dbReference type="InterPro" id="IPR050969">
    <property type="entry name" value="Dev_Signal_Modulators"/>
</dbReference>
<dbReference type="Gene3D" id="2.10.25.10">
    <property type="entry name" value="Laminin"/>
    <property type="match status" value="1"/>
</dbReference>
<dbReference type="Pfam" id="PF07974">
    <property type="entry name" value="EGF_2"/>
    <property type="match status" value="1"/>
</dbReference>
<feature type="domain" description="Epidermal growth factor-like" evidence="5">
    <location>
        <begin position="88"/>
        <end position="111"/>
    </location>
</feature>
<evidence type="ECO:0000313" key="7">
    <source>
        <dbReference type="Proteomes" id="UP001363151"/>
    </source>
</evidence>
<keyword evidence="1 4" id="KW-0732">Signal</keyword>
<comment type="caution">
    <text evidence="6">The sequence shown here is derived from an EMBL/GenBank/DDBJ whole genome shotgun (WGS) entry which is preliminary data.</text>
</comment>
<evidence type="ECO:0000259" key="5">
    <source>
        <dbReference type="Pfam" id="PF07974"/>
    </source>
</evidence>
<evidence type="ECO:0000256" key="4">
    <source>
        <dbReference type="SAM" id="SignalP"/>
    </source>
</evidence>
<dbReference type="PANTHER" id="PTHR14949">
    <property type="entry name" value="EGF-LIKE-DOMAIN, MULTIPLE 7, 8"/>
    <property type="match status" value="1"/>
</dbReference>
<name>A0ABR1GCK3_AURAN</name>
<accession>A0ABR1GCK3</accession>
<proteinExistence type="predicted"/>
<feature type="chain" id="PRO_5046419981" description="Epidermal growth factor-like domain-containing protein" evidence="4">
    <location>
        <begin position="17"/>
        <end position="256"/>
    </location>
</feature>
<dbReference type="EMBL" id="JBBJCI010000034">
    <property type="protein sequence ID" value="KAK7253850.1"/>
    <property type="molecule type" value="Genomic_DNA"/>
</dbReference>
<dbReference type="PANTHER" id="PTHR14949:SF56">
    <property type="entry name" value="EGF-LIKE-DOMAIN, MULTIPLE 7"/>
    <property type="match status" value="1"/>
</dbReference>
<protein>
    <recommendedName>
        <fullName evidence="5">Epidermal growth factor-like domain-containing protein</fullName>
    </recommendedName>
</protein>
<evidence type="ECO:0000256" key="3">
    <source>
        <dbReference type="SAM" id="MobiDB-lite"/>
    </source>
</evidence>
<reference evidence="6 7" key="1">
    <citation type="submission" date="2024-03" db="EMBL/GenBank/DDBJ databases">
        <title>Aureococcus anophagefferens CCMP1851 and Kratosvirus quantuckense: Draft genome of a second virus-susceptible host strain in the model system.</title>
        <authorList>
            <person name="Chase E."/>
            <person name="Truchon A.R."/>
            <person name="Schepens W."/>
            <person name="Wilhelm S.W."/>
        </authorList>
    </citation>
    <scope>NUCLEOTIDE SEQUENCE [LARGE SCALE GENOMIC DNA]</scope>
    <source>
        <strain evidence="6 7">CCMP1851</strain>
    </source>
</reference>
<evidence type="ECO:0000256" key="1">
    <source>
        <dbReference type="ARBA" id="ARBA00022729"/>
    </source>
</evidence>
<keyword evidence="7" id="KW-1185">Reference proteome</keyword>
<dbReference type="Proteomes" id="UP001363151">
    <property type="component" value="Unassembled WGS sequence"/>
</dbReference>
<keyword evidence="2" id="KW-1015">Disulfide bond</keyword>
<evidence type="ECO:0000313" key="6">
    <source>
        <dbReference type="EMBL" id="KAK7253850.1"/>
    </source>
</evidence>
<sequence length="256" mass="26709">MERPVLLLLLLRGVDSGLVGRGAAAALSLFLRPALLPTLTNAGDCVDMNYCNGHGTCQTKTDSCDCYEGWGAASDVAVYKLHDCSGRTNKGTCNRATGICQCYSGFSGDKCQRRDCLNDCSGHGRCVSIKKMATLSDALPLSAKTTYAGDEETTRWDQDMVYGCVCDSSWGVGLGSGQTQQPEWFGPSCSLRRCPSGDNPMTRADETNCTNVTAAGATASAARATSATSTARTAAPATTRPASATAGRAPTATTAR</sequence>
<dbReference type="InterPro" id="IPR013111">
    <property type="entry name" value="EGF_extracell"/>
</dbReference>
<feature type="region of interest" description="Disordered" evidence="3">
    <location>
        <begin position="219"/>
        <end position="256"/>
    </location>
</feature>
<gene>
    <name evidence="6" type="ORF">SO694_00002846</name>
</gene>
<organism evidence="6 7">
    <name type="scientific">Aureococcus anophagefferens</name>
    <name type="common">Harmful bloom alga</name>
    <dbReference type="NCBI Taxonomy" id="44056"/>
    <lineage>
        <taxon>Eukaryota</taxon>
        <taxon>Sar</taxon>
        <taxon>Stramenopiles</taxon>
        <taxon>Ochrophyta</taxon>
        <taxon>Pelagophyceae</taxon>
        <taxon>Pelagomonadales</taxon>
        <taxon>Pelagomonadaceae</taxon>
        <taxon>Aureococcus</taxon>
    </lineage>
</organism>